<dbReference type="InterPro" id="IPR012341">
    <property type="entry name" value="6hp_glycosidase-like_sf"/>
</dbReference>
<reference evidence="6" key="1">
    <citation type="submission" date="2021-11" db="EMBL/GenBank/DDBJ databases">
        <title>Streptomyces corallinus and Kineosporia corallina sp. nov., two new coral-derived marine actinobacteria.</title>
        <authorList>
            <person name="Buangrab K."/>
            <person name="Sutthacheep M."/>
            <person name="Yeemin T."/>
            <person name="Harunari E."/>
            <person name="Igarashi Y."/>
            <person name="Sripreechasak P."/>
            <person name="Kanchanasin P."/>
            <person name="Tanasupawat S."/>
            <person name="Phongsopitanun W."/>
        </authorList>
    </citation>
    <scope>NUCLEOTIDE SEQUENCE</scope>
    <source>
        <strain evidence="6">JCM 31032</strain>
    </source>
</reference>
<evidence type="ECO:0000256" key="3">
    <source>
        <dbReference type="ARBA" id="ARBA00023295"/>
    </source>
</evidence>
<dbReference type="PANTHER" id="PTHR10412:SF11">
    <property type="entry name" value="MANNOSYL-OLIGOSACCHARIDE GLUCOSIDASE"/>
    <property type="match status" value="1"/>
</dbReference>
<feature type="compositionally biased region" description="Basic and acidic residues" evidence="4">
    <location>
        <begin position="46"/>
        <end position="72"/>
    </location>
</feature>
<dbReference type="SUPFAM" id="SSF48208">
    <property type="entry name" value="Six-hairpin glycosidases"/>
    <property type="match status" value="1"/>
</dbReference>
<comment type="similarity">
    <text evidence="1">Belongs to the glycosyl hydrolase 63 family.</text>
</comment>
<keyword evidence="3" id="KW-0326">Glycosidase</keyword>
<dbReference type="Gene3D" id="1.50.10.10">
    <property type="match status" value="1"/>
</dbReference>
<name>A0A9X1NDW8_9ACTN</name>
<feature type="domain" description="Mannosylglycerate hydrolase MGH1-like glycoside hydrolase" evidence="5">
    <location>
        <begin position="810"/>
        <end position="979"/>
    </location>
</feature>
<dbReference type="AlphaFoldDB" id="A0A9X1NDW8"/>
<sequence>MTSGQKPRPRKQARGAAETATKQPEAASGEDSAKPAQAAQIPTPREVSEKRGEDRRQAERRQAERRQAEQRDVAEAMVAYWGHEAAPEHESSSDEEGSEQTWGDGGVSWGLPAEPTAEHARLAESPGPGSPWRQWGPYLAGRQWGTVREDYTADGDAWSAFPFEHAHARAYRWGEDGLGGICDRFGFLNFAIALWNRKDPILKERLYGLTNGQGNHGEDVKEYWWAVDGTPTHSWMQWLYRYPQNEYPYQQLRDENARRGRDEREYELGDTGIFEQNRFFDVMVTYAKASPEDLCISIRATNHGPDPAPLDLLPQIWLRNTWAWGRDARRAHMNQLLPPTLAVGGMEALEVQHGSLGTYYLAAEGAPVMLFCDNETNAVSLFGAERNTSAHPKDGINQRIVHGDTQSINPFDEGTKAAVWYAFDSVAPGQSVTVKLRLSRQMPDSNTFGPGFEAVMKSRRREADEFYGKVVHLDLPDSDRHLARRAYAGLLWGKQLYRYDVEQWLEGDPGAEAPESRRGKGGRNTTWRQVSLADVISMPDEWEYPWFAAWDTAFHAIPLAHVDPDFAKEQLVLMCREWAMHPNGQLPAYEWEFGDVNPPVHAWATWHVYRIDGYRDREFLIRVFTKLLLNFSWWVNRKDSTGSNIFEGGFLGMDNIGLFDRSAPLPPGFRLEQSDATSWMAFYCQQMFKIALELSRYDKAWDDTATKFLEHFLAIARSMTSFGSHEVSLWDEDDGFFYDVLVGPDGSAQPMRVPSMVGLLPILGATEVPSWINEECPDVTARLRWLQRRRPELVGPLLFAKGQGGRKMLLSLLDPERLRRILERMFDPEQFLSPYGIRSMSAAVRSGVTTVIDGRSASIEYEPGESRTGLFGGNSNWRGPVWFPVNVLLADKLRTYGRHFGDTFTIEIPTGSGNHCTLVEAADMIDRGLAALFQPVNGKRPADGNRIEATDDPLWSEHPTFSEFFDGDTGEGLGATHQTGWTALVAHLLNPRLPPDPRQRGWA</sequence>
<dbReference type="GO" id="GO:0009311">
    <property type="term" value="P:oligosaccharide metabolic process"/>
    <property type="evidence" value="ECO:0007669"/>
    <property type="project" value="InterPro"/>
</dbReference>
<dbReference type="RefSeq" id="WP_231444479.1">
    <property type="nucleotide sequence ID" value="NZ_JAJOMB010000011.1"/>
</dbReference>
<proteinExistence type="inferred from homology"/>
<evidence type="ECO:0000313" key="6">
    <source>
        <dbReference type="EMBL" id="MCD5313367.1"/>
    </source>
</evidence>
<keyword evidence="7" id="KW-1185">Reference proteome</keyword>
<organism evidence="6 7">
    <name type="scientific">Kineosporia babensis</name>
    <dbReference type="NCBI Taxonomy" id="499548"/>
    <lineage>
        <taxon>Bacteria</taxon>
        <taxon>Bacillati</taxon>
        <taxon>Actinomycetota</taxon>
        <taxon>Actinomycetes</taxon>
        <taxon>Kineosporiales</taxon>
        <taxon>Kineosporiaceae</taxon>
        <taxon>Kineosporia</taxon>
    </lineage>
</organism>
<evidence type="ECO:0000256" key="2">
    <source>
        <dbReference type="ARBA" id="ARBA00022801"/>
    </source>
</evidence>
<feature type="region of interest" description="Disordered" evidence="4">
    <location>
        <begin position="1"/>
        <end position="72"/>
    </location>
</feature>
<evidence type="ECO:0000259" key="5">
    <source>
        <dbReference type="Pfam" id="PF22422"/>
    </source>
</evidence>
<keyword evidence="2" id="KW-0378">Hydrolase</keyword>
<evidence type="ECO:0000256" key="4">
    <source>
        <dbReference type="SAM" id="MobiDB-lite"/>
    </source>
</evidence>
<evidence type="ECO:0000313" key="7">
    <source>
        <dbReference type="Proteomes" id="UP001138997"/>
    </source>
</evidence>
<feature type="domain" description="Mannosylglycerate hydrolase MGH1-like glycoside hydrolase" evidence="5">
    <location>
        <begin position="544"/>
        <end position="763"/>
    </location>
</feature>
<dbReference type="InterPro" id="IPR008928">
    <property type="entry name" value="6-hairpin_glycosidase_sf"/>
</dbReference>
<gene>
    <name evidence="6" type="ORF">LR394_20875</name>
</gene>
<dbReference type="EMBL" id="JAJOMB010000011">
    <property type="protein sequence ID" value="MCD5313367.1"/>
    <property type="molecule type" value="Genomic_DNA"/>
</dbReference>
<comment type="caution">
    <text evidence="6">The sequence shown here is derived from an EMBL/GenBank/DDBJ whole genome shotgun (WGS) entry which is preliminary data.</text>
</comment>
<evidence type="ECO:0000256" key="1">
    <source>
        <dbReference type="ARBA" id="ARBA00010833"/>
    </source>
</evidence>
<dbReference type="Pfam" id="PF22422">
    <property type="entry name" value="MGH1-like_GH"/>
    <property type="match status" value="2"/>
</dbReference>
<accession>A0A9X1NDW8</accession>
<dbReference type="InterPro" id="IPR004888">
    <property type="entry name" value="Glycoside_hydrolase_63"/>
</dbReference>
<dbReference type="Proteomes" id="UP001138997">
    <property type="component" value="Unassembled WGS sequence"/>
</dbReference>
<feature type="region of interest" description="Disordered" evidence="4">
    <location>
        <begin position="85"/>
        <end position="112"/>
    </location>
</feature>
<dbReference type="GO" id="GO:0006487">
    <property type="term" value="P:protein N-linked glycosylation"/>
    <property type="evidence" value="ECO:0007669"/>
    <property type="project" value="TreeGrafter"/>
</dbReference>
<dbReference type="PANTHER" id="PTHR10412">
    <property type="entry name" value="MANNOSYL-OLIGOSACCHARIDE GLUCOSIDASE"/>
    <property type="match status" value="1"/>
</dbReference>
<dbReference type="InterPro" id="IPR054491">
    <property type="entry name" value="MGH1-like_GH"/>
</dbReference>
<protein>
    <submittedName>
        <fullName evidence="6">Glucosidase</fullName>
    </submittedName>
</protein>
<dbReference type="GO" id="GO:0004573">
    <property type="term" value="F:Glc3Man9GlcNAc2 oligosaccharide glucosidase activity"/>
    <property type="evidence" value="ECO:0007669"/>
    <property type="project" value="InterPro"/>
</dbReference>